<evidence type="ECO:0000313" key="2">
    <source>
        <dbReference type="Proteomes" id="UP001150581"/>
    </source>
</evidence>
<accession>A0ACC1ITG3</accession>
<keyword evidence="2" id="KW-1185">Reference proteome</keyword>
<organism evidence="1 2">
    <name type="scientific">Kickxella alabastrina</name>
    <dbReference type="NCBI Taxonomy" id="61397"/>
    <lineage>
        <taxon>Eukaryota</taxon>
        <taxon>Fungi</taxon>
        <taxon>Fungi incertae sedis</taxon>
        <taxon>Zoopagomycota</taxon>
        <taxon>Kickxellomycotina</taxon>
        <taxon>Kickxellomycetes</taxon>
        <taxon>Kickxellales</taxon>
        <taxon>Kickxellaceae</taxon>
        <taxon>Kickxella</taxon>
    </lineage>
</organism>
<comment type="caution">
    <text evidence="1">The sequence shown here is derived from an EMBL/GenBank/DDBJ whole genome shotgun (WGS) entry which is preliminary data.</text>
</comment>
<name>A0ACC1ITG3_9FUNG</name>
<dbReference type="EMBL" id="JANBPG010000071">
    <property type="protein sequence ID" value="KAJ1900597.1"/>
    <property type="molecule type" value="Genomic_DNA"/>
</dbReference>
<dbReference type="Proteomes" id="UP001150581">
    <property type="component" value="Unassembled WGS sequence"/>
</dbReference>
<protein>
    <submittedName>
        <fullName evidence="1">Uncharacterized protein</fullName>
    </submittedName>
</protein>
<reference evidence="1" key="1">
    <citation type="submission" date="2022-07" db="EMBL/GenBank/DDBJ databases">
        <title>Phylogenomic reconstructions and comparative analyses of Kickxellomycotina fungi.</title>
        <authorList>
            <person name="Reynolds N.K."/>
            <person name="Stajich J.E."/>
            <person name="Barry K."/>
            <person name="Grigoriev I.V."/>
            <person name="Crous P."/>
            <person name="Smith M.E."/>
        </authorList>
    </citation>
    <scope>NUCLEOTIDE SEQUENCE</scope>
    <source>
        <strain evidence="1">Benny 63K</strain>
    </source>
</reference>
<proteinExistence type="predicted"/>
<sequence length="158" mass="17369">MADNTHHDDAIARTGQDMGALFDQFFESIETLRLNRTQPAASDVNATIANISSNLWAPRIESHEDEHNITIRAWLPDVPSSQIRIDTGTHGRLKIYGERNSQVVYESGTDRITERQLGQIEKSIPLPPEALVDQITALDDGPCLVITVPKAAKADNGA</sequence>
<evidence type="ECO:0000313" key="1">
    <source>
        <dbReference type="EMBL" id="KAJ1900597.1"/>
    </source>
</evidence>
<gene>
    <name evidence="1" type="ORF">LPJ66_001370</name>
</gene>